<comment type="caution">
    <text evidence="10">The sequence shown here is derived from an EMBL/GenBank/DDBJ whole genome shotgun (WGS) entry which is preliminary data.</text>
</comment>
<dbReference type="GO" id="GO:0043952">
    <property type="term" value="P:protein transport by the Sec complex"/>
    <property type="evidence" value="ECO:0007669"/>
    <property type="project" value="UniProtKB-UniRule"/>
</dbReference>
<feature type="transmembrane region" description="Helical" evidence="9">
    <location>
        <begin position="26"/>
        <end position="45"/>
    </location>
</feature>
<dbReference type="STRING" id="1817821.A2717_04365"/>
<evidence type="ECO:0000256" key="7">
    <source>
        <dbReference type="ARBA" id="ARBA00023010"/>
    </source>
</evidence>
<dbReference type="Pfam" id="PF00584">
    <property type="entry name" value="SecE"/>
    <property type="match status" value="1"/>
</dbReference>
<dbReference type="GO" id="GO:0009306">
    <property type="term" value="P:protein secretion"/>
    <property type="evidence" value="ECO:0007669"/>
    <property type="project" value="UniProtKB-UniRule"/>
</dbReference>
<name>A0A1F5N857_9BACT</name>
<evidence type="ECO:0000256" key="4">
    <source>
        <dbReference type="ARBA" id="ARBA00022692"/>
    </source>
</evidence>
<evidence type="ECO:0000313" key="10">
    <source>
        <dbReference type="EMBL" id="OGE73837.1"/>
    </source>
</evidence>
<dbReference type="InterPro" id="IPR001901">
    <property type="entry name" value="Translocase_SecE/Sec61-g"/>
</dbReference>
<keyword evidence="4 9" id="KW-0812">Transmembrane</keyword>
<dbReference type="EMBL" id="MFEH01000004">
    <property type="protein sequence ID" value="OGE73837.1"/>
    <property type="molecule type" value="Genomic_DNA"/>
</dbReference>
<evidence type="ECO:0000256" key="9">
    <source>
        <dbReference type="HAMAP-Rule" id="MF_00422"/>
    </source>
</evidence>
<sequence>MVNPIQFIKEARAELGKVVWPSRREVIRVTIAVIILSLIVAAYLGSADYGLTKLFEWVINRQ</sequence>
<dbReference type="PANTHER" id="PTHR33910:SF1">
    <property type="entry name" value="PROTEIN TRANSLOCASE SUBUNIT SECE"/>
    <property type="match status" value="1"/>
</dbReference>
<keyword evidence="6 9" id="KW-1133">Transmembrane helix</keyword>
<evidence type="ECO:0000256" key="6">
    <source>
        <dbReference type="ARBA" id="ARBA00022989"/>
    </source>
</evidence>
<protein>
    <recommendedName>
        <fullName evidence="9">Protein translocase subunit SecE</fullName>
    </recommendedName>
</protein>
<comment type="subcellular location">
    <subcellularLocation>
        <location evidence="9">Cell membrane</location>
        <topology evidence="9">Single-pass membrane protein</topology>
    </subcellularLocation>
    <subcellularLocation>
        <location evidence="1">Membrane</location>
    </subcellularLocation>
</comment>
<evidence type="ECO:0000256" key="1">
    <source>
        <dbReference type="ARBA" id="ARBA00004370"/>
    </source>
</evidence>
<comment type="subunit">
    <text evidence="9">Component of the Sec protein translocase complex. Heterotrimer consisting of SecY, SecE and SecG subunits. The heterotrimers can form oligomers, although 1 heterotrimer is thought to be able to translocate proteins. Interacts with the ribosome. Interacts with SecDF, and other proteins may be involved. Interacts with SecA.</text>
</comment>
<keyword evidence="3 9" id="KW-1003">Cell membrane</keyword>
<dbReference type="AlphaFoldDB" id="A0A1F5N857"/>
<comment type="function">
    <text evidence="9">Essential subunit of the Sec protein translocation channel SecYEG. Clamps together the 2 halves of SecY. May contact the channel plug during translocation.</text>
</comment>
<evidence type="ECO:0000256" key="2">
    <source>
        <dbReference type="ARBA" id="ARBA00022448"/>
    </source>
</evidence>
<keyword evidence="5 9" id="KW-0653">Protein transport</keyword>
<dbReference type="InterPro" id="IPR038379">
    <property type="entry name" value="SecE_sf"/>
</dbReference>
<keyword evidence="8 9" id="KW-0472">Membrane</keyword>
<dbReference type="Gene3D" id="1.20.5.1030">
    <property type="entry name" value="Preprotein translocase secy subunit"/>
    <property type="match status" value="1"/>
</dbReference>
<organism evidence="10 11">
    <name type="scientific">Candidatus Doudnabacteria bacterium RIFCSPHIGHO2_01_FULL_41_86</name>
    <dbReference type="NCBI Taxonomy" id="1817821"/>
    <lineage>
        <taxon>Bacteria</taxon>
        <taxon>Candidatus Doudnaibacteriota</taxon>
    </lineage>
</organism>
<gene>
    <name evidence="9" type="primary">secE</name>
    <name evidence="10" type="ORF">A2717_04365</name>
</gene>
<keyword evidence="7 9" id="KW-0811">Translocation</keyword>
<dbReference type="Proteomes" id="UP000177610">
    <property type="component" value="Unassembled WGS sequence"/>
</dbReference>
<dbReference type="GO" id="GO:0005886">
    <property type="term" value="C:plasma membrane"/>
    <property type="evidence" value="ECO:0007669"/>
    <property type="project" value="UniProtKB-SubCell"/>
</dbReference>
<proteinExistence type="inferred from homology"/>
<dbReference type="HAMAP" id="MF_00422">
    <property type="entry name" value="SecE"/>
    <property type="match status" value="1"/>
</dbReference>
<keyword evidence="2 9" id="KW-0813">Transport</keyword>
<dbReference type="NCBIfam" id="TIGR00964">
    <property type="entry name" value="secE_bact"/>
    <property type="match status" value="1"/>
</dbReference>
<evidence type="ECO:0000256" key="8">
    <source>
        <dbReference type="ARBA" id="ARBA00023136"/>
    </source>
</evidence>
<evidence type="ECO:0000256" key="3">
    <source>
        <dbReference type="ARBA" id="ARBA00022475"/>
    </source>
</evidence>
<accession>A0A1F5N857</accession>
<evidence type="ECO:0000313" key="11">
    <source>
        <dbReference type="Proteomes" id="UP000177610"/>
    </source>
</evidence>
<dbReference type="InterPro" id="IPR005807">
    <property type="entry name" value="SecE_bac"/>
</dbReference>
<dbReference type="PROSITE" id="PS01067">
    <property type="entry name" value="SECE_SEC61G"/>
    <property type="match status" value="1"/>
</dbReference>
<comment type="similarity">
    <text evidence="9">Belongs to the SecE/SEC61-gamma family.</text>
</comment>
<reference evidence="10 11" key="1">
    <citation type="journal article" date="2016" name="Nat. Commun.">
        <title>Thousands of microbial genomes shed light on interconnected biogeochemical processes in an aquifer system.</title>
        <authorList>
            <person name="Anantharaman K."/>
            <person name="Brown C.T."/>
            <person name="Hug L.A."/>
            <person name="Sharon I."/>
            <person name="Castelle C.J."/>
            <person name="Probst A.J."/>
            <person name="Thomas B.C."/>
            <person name="Singh A."/>
            <person name="Wilkins M.J."/>
            <person name="Karaoz U."/>
            <person name="Brodie E.L."/>
            <person name="Williams K.H."/>
            <person name="Hubbard S.S."/>
            <person name="Banfield J.F."/>
        </authorList>
    </citation>
    <scope>NUCLEOTIDE SEQUENCE [LARGE SCALE GENOMIC DNA]</scope>
</reference>
<dbReference type="GO" id="GO:0008320">
    <property type="term" value="F:protein transmembrane transporter activity"/>
    <property type="evidence" value="ECO:0007669"/>
    <property type="project" value="UniProtKB-UniRule"/>
</dbReference>
<dbReference type="GO" id="GO:0065002">
    <property type="term" value="P:intracellular protein transmembrane transport"/>
    <property type="evidence" value="ECO:0007669"/>
    <property type="project" value="UniProtKB-UniRule"/>
</dbReference>
<evidence type="ECO:0000256" key="5">
    <source>
        <dbReference type="ARBA" id="ARBA00022927"/>
    </source>
</evidence>
<dbReference type="PANTHER" id="PTHR33910">
    <property type="entry name" value="PROTEIN TRANSLOCASE SUBUNIT SECE"/>
    <property type="match status" value="1"/>
</dbReference>
<dbReference type="GO" id="GO:0006605">
    <property type="term" value="P:protein targeting"/>
    <property type="evidence" value="ECO:0007669"/>
    <property type="project" value="UniProtKB-UniRule"/>
</dbReference>